<feature type="signal peptide" evidence="1">
    <location>
        <begin position="1"/>
        <end position="18"/>
    </location>
</feature>
<reference evidence="3" key="1">
    <citation type="submission" date="2016-11" db="UniProtKB">
        <authorList>
            <consortium name="WormBaseParasite"/>
        </authorList>
    </citation>
    <scope>IDENTIFICATION</scope>
</reference>
<name>A0A1I7Y7G0_9BILA</name>
<dbReference type="AlphaFoldDB" id="A0A1I7Y7G0"/>
<keyword evidence="1" id="KW-0732">Signal</keyword>
<dbReference type="Proteomes" id="UP000095287">
    <property type="component" value="Unplaced"/>
</dbReference>
<protein>
    <submittedName>
        <fullName evidence="3">Venom protein</fullName>
    </submittedName>
</protein>
<organism evidence="2 3">
    <name type="scientific">Steinernema glaseri</name>
    <dbReference type="NCBI Taxonomy" id="37863"/>
    <lineage>
        <taxon>Eukaryota</taxon>
        <taxon>Metazoa</taxon>
        <taxon>Ecdysozoa</taxon>
        <taxon>Nematoda</taxon>
        <taxon>Chromadorea</taxon>
        <taxon>Rhabditida</taxon>
        <taxon>Tylenchina</taxon>
        <taxon>Panagrolaimomorpha</taxon>
        <taxon>Strongyloidoidea</taxon>
        <taxon>Steinernematidae</taxon>
        <taxon>Steinernema</taxon>
    </lineage>
</organism>
<accession>A0A1I7Y7G0</accession>
<evidence type="ECO:0000313" key="3">
    <source>
        <dbReference type="WBParaSite" id="L893_g13252.t1"/>
    </source>
</evidence>
<evidence type="ECO:0000256" key="1">
    <source>
        <dbReference type="SAM" id="SignalP"/>
    </source>
</evidence>
<evidence type="ECO:0000313" key="2">
    <source>
        <dbReference type="Proteomes" id="UP000095287"/>
    </source>
</evidence>
<sequence length="101" mass="11679">MLIAKLFVLLMVLTASDSKKTHFSTFQIMESLCTIRGESSPCFREQYSSLSNYETEEMVVSAAEQYCDLRTKRCQIDKLFQICCENPYNTRLLTVGCRNKQ</sequence>
<keyword evidence="2" id="KW-1185">Reference proteome</keyword>
<proteinExistence type="predicted"/>
<feature type="chain" id="PRO_5009311902" evidence="1">
    <location>
        <begin position="19"/>
        <end position="101"/>
    </location>
</feature>
<dbReference type="WBParaSite" id="L893_g13252.t1">
    <property type="protein sequence ID" value="L893_g13252.t1"/>
    <property type="gene ID" value="L893_g13252"/>
</dbReference>